<evidence type="ECO:0000313" key="8">
    <source>
        <dbReference type="Proteomes" id="UP001054252"/>
    </source>
</evidence>
<keyword evidence="8" id="KW-1185">Reference proteome</keyword>
<protein>
    <recommendedName>
        <fullName evidence="6">S-protein homolog</fullName>
    </recommendedName>
</protein>
<feature type="chain" id="PRO_5043094561" description="S-protein homolog" evidence="6">
    <location>
        <begin position="21"/>
        <end position="150"/>
    </location>
</feature>
<dbReference type="GO" id="GO:0060320">
    <property type="term" value="P:rejection of self pollen"/>
    <property type="evidence" value="ECO:0007669"/>
    <property type="project" value="UniProtKB-KW"/>
</dbReference>
<keyword evidence="3 6" id="KW-0713">Self-incompatibility</keyword>
<dbReference type="AlphaFoldDB" id="A0AAV5HBE9"/>
<comment type="similarity">
    <text evidence="2 6">Belongs to the plant self-incompatibility (S1) protein family.</text>
</comment>
<feature type="signal peptide" evidence="6">
    <location>
        <begin position="1"/>
        <end position="20"/>
    </location>
</feature>
<evidence type="ECO:0000256" key="6">
    <source>
        <dbReference type="RuleBase" id="RU367044"/>
    </source>
</evidence>
<evidence type="ECO:0000256" key="5">
    <source>
        <dbReference type="ARBA" id="ARBA00022729"/>
    </source>
</evidence>
<dbReference type="Proteomes" id="UP001054252">
    <property type="component" value="Unassembled WGS sequence"/>
</dbReference>
<dbReference type="PANTHER" id="PTHR31232">
    <property type="match status" value="1"/>
</dbReference>
<evidence type="ECO:0000313" key="7">
    <source>
        <dbReference type="EMBL" id="GKU86148.1"/>
    </source>
</evidence>
<name>A0AAV5HBE9_9ROSI</name>
<proteinExistence type="inferred from homology"/>
<accession>A0AAV5HBE9</accession>
<keyword evidence="4 6" id="KW-0964">Secreted</keyword>
<evidence type="ECO:0000256" key="4">
    <source>
        <dbReference type="ARBA" id="ARBA00022525"/>
    </source>
</evidence>
<dbReference type="Pfam" id="PF05938">
    <property type="entry name" value="Self-incomp_S1"/>
    <property type="match status" value="1"/>
</dbReference>
<comment type="caution">
    <text evidence="7">The sequence shown here is derived from an EMBL/GenBank/DDBJ whole genome shotgun (WGS) entry which is preliminary data.</text>
</comment>
<dbReference type="EMBL" id="BPVZ01000001">
    <property type="protein sequence ID" value="GKU86148.1"/>
    <property type="molecule type" value="Genomic_DNA"/>
</dbReference>
<evidence type="ECO:0000256" key="1">
    <source>
        <dbReference type="ARBA" id="ARBA00004613"/>
    </source>
</evidence>
<gene>
    <name evidence="7" type="ORF">SLEP1_g711</name>
</gene>
<organism evidence="7 8">
    <name type="scientific">Rubroshorea leprosula</name>
    <dbReference type="NCBI Taxonomy" id="152421"/>
    <lineage>
        <taxon>Eukaryota</taxon>
        <taxon>Viridiplantae</taxon>
        <taxon>Streptophyta</taxon>
        <taxon>Embryophyta</taxon>
        <taxon>Tracheophyta</taxon>
        <taxon>Spermatophyta</taxon>
        <taxon>Magnoliopsida</taxon>
        <taxon>eudicotyledons</taxon>
        <taxon>Gunneridae</taxon>
        <taxon>Pentapetalae</taxon>
        <taxon>rosids</taxon>
        <taxon>malvids</taxon>
        <taxon>Malvales</taxon>
        <taxon>Dipterocarpaceae</taxon>
        <taxon>Rubroshorea</taxon>
    </lineage>
</organism>
<reference evidence="7 8" key="1">
    <citation type="journal article" date="2021" name="Commun. Biol.">
        <title>The genome of Shorea leprosula (Dipterocarpaceae) highlights the ecological relevance of drought in aseasonal tropical rainforests.</title>
        <authorList>
            <person name="Ng K.K.S."/>
            <person name="Kobayashi M.J."/>
            <person name="Fawcett J.A."/>
            <person name="Hatakeyama M."/>
            <person name="Paape T."/>
            <person name="Ng C.H."/>
            <person name="Ang C.C."/>
            <person name="Tnah L.H."/>
            <person name="Lee C.T."/>
            <person name="Nishiyama T."/>
            <person name="Sese J."/>
            <person name="O'Brien M.J."/>
            <person name="Copetti D."/>
            <person name="Mohd Noor M.I."/>
            <person name="Ong R.C."/>
            <person name="Putra M."/>
            <person name="Sireger I.Z."/>
            <person name="Indrioko S."/>
            <person name="Kosugi Y."/>
            <person name="Izuno A."/>
            <person name="Isagi Y."/>
            <person name="Lee S.L."/>
            <person name="Shimizu K.K."/>
        </authorList>
    </citation>
    <scope>NUCLEOTIDE SEQUENCE [LARGE SCALE GENOMIC DNA]</scope>
    <source>
        <strain evidence="7">214</strain>
    </source>
</reference>
<dbReference type="PANTHER" id="PTHR31232:SF156">
    <property type="entry name" value="PLANT SELF-INCOMPATIBILITY PROTEIN S1 FAMILY-RELATED"/>
    <property type="match status" value="1"/>
</dbReference>
<evidence type="ECO:0000256" key="2">
    <source>
        <dbReference type="ARBA" id="ARBA00005581"/>
    </source>
</evidence>
<comment type="subcellular location">
    <subcellularLocation>
        <location evidence="1 6">Secreted</location>
    </subcellularLocation>
</comment>
<dbReference type="InterPro" id="IPR010264">
    <property type="entry name" value="Self-incomp_S1"/>
</dbReference>
<sequence>MRSSKPLNLLLLVLTILVIGLPCFIVATTKEWMPPELTKWRVEIVNGLRNNAALFVHCKSKENDLGIHNLTAVRNFTWSFRENFFHRTLFWCYLRKGDAHANFNVFWHDVLLFYKCGWKSCVWTAKDDGIYLKDFIKDSEELCEKWKPGS</sequence>
<evidence type="ECO:0000256" key="3">
    <source>
        <dbReference type="ARBA" id="ARBA00022471"/>
    </source>
</evidence>
<dbReference type="GO" id="GO:0005576">
    <property type="term" value="C:extracellular region"/>
    <property type="evidence" value="ECO:0007669"/>
    <property type="project" value="UniProtKB-SubCell"/>
</dbReference>
<keyword evidence="5 6" id="KW-0732">Signal</keyword>